<sequence>MVDLRVISDMSRQRKLQGLTGCLAVFGIGLWYFNVKIFSVSPGEFIAALAIIFFAIATIHWFDDEEKLEEEGLKK</sequence>
<keyword evidence="1" id="KW-1133">Transmembrane helix</keyword>
<feature type="transmembrane region" description="Helical" evidence="1">
    <location>
        <begin position="16"/>
        <end position="33"/>
    </location>
</feature>
<evidence type="ECO:0000256" key="1">
    <source>
        <dbReference type="SAM" id="Phobius"/>
    </source>
</evidence>
<keyword evidence="1" id="KW-0472">Membrane</keyword>
<dbReference type="eggNOG" id="arCOG13233">
    <property type="taxonomic scope" value="Archaea"/>
</dbReference>
<dbReference type="Proteomes" id="UP000001882">
    <property type="component" value="Chromosome"/>
</dbReference>
<reference evidence="2 3" key="2">
    <citation type="journal article" date="2008" name="Int. J. Syst. Evol. Microbiol.">
        <title>Methanocella paludicola gen. nov., sp. nov., a methane-producing archaeon, the first isolate of the lineage 'Rice Cluster I', and proposal of the new archaeal order Methanocellales ord. nov.</title>
        <authorList>
            <person name="Sakai S."/>
            <person name="Imachi H."/>
            <person name="Hanada S."/>
            <person name="Ohashi A."/>
            <person name="Harada H."/>
            <person name="Kamagata Y."/>
        </authorList>
    </citation>
    <scope>NUCLEOTIDE SEQUENCE [LARGE SCALE GENOMIC DNA]</scope>
    <source>
        <strain evidence="3">DSM 17711 / JCM 13418 / NBRC 101707 / SANAE</strain>
    </source>
</reference>
<dbReference type="OrthoDB" id="379621at2157"/>
<reference evidence="3" key="3">
    <citation type="journal article" date="2011" name="PLoS ONE">
        <title>Genome sequence of a mesophilic hydrogenotrophic methanogen Methanocella paludicola, the first cultivated representative of the order Methanocellales.</title>
        <authorList>
            <person name="Sakai S."/>
            <person name="Takaki Y."/>
            <person name="Shimamura S."/>
            <person name="Sekine M."/>
            <person name="Tajima T."/>
            <person name="Kosugi H."/>
            <person name="Ichikawa N."/>
            <person name="Tasumi E."/>
            <person name="Hiraki A.T."/>
            <person name="Shimizu A."/>
            <person name="Kato Y."/>
            <person name="Nishiko R."/>
            <person name="Mori K."/>
            <person name="Fujita N."/>
            <person name="Imachi H."/>
            <person name="Takai K."/>
        </authorList>
    </citation>
    <scope>NUCLEOTIDE SEQUENCE [LARGE SCALE GENOMIC DNA]</scope>
    <source>
        <strain evidence="3">DSM 17711 / JCM 13418 / NBRC 101707 / SANAE</strain>
    </source>
</reference>
<keyword evidence="1" id="KW-0812">Transmembrane</keyword>
<feature type="transmembrane region" description="Helical" evidence="1">
    <location>
        <begin position="45"/>
        <end position="62"/>
    </location>
</feature>
<gene>
    <name evidence="2" type="ordered locus">MCP_1728</name>
</gene>
<organism evidence="2 3">
    <name type="scientific">Methanocella paludicola (strain DSM 17711 / JCM 13418 / NBRC 101707 / SANAE)</name>
    <dbReference type="NCBI Taxonomy" id="304371"/>
    <lineage>
        <taxon>Archaea</taxon>
        <taxon>Methanobacteriati</taxon>
        <taxon>Methanobacteriota</taxon>
        <taxon>Stenosarchaea group</taxon>
        <taxon>Methanomicrobia</taxon>
        <taxon>Methanocellales</taxon>
        <taxon>Methanocellaceae</taxon>
        <taxon>Methanocella</taxon>
    </lineage>
</organism>
<proteinExistence type="predicted"/>
<dbReference type="AlphaFoldDB" id="D1YZC8"/>
<evidence type="ECO:0000313" key="2">
    <source>
        <dbReference type="EMBL" id="BAI61800.1"/>
    </source>
</evidence>
<dbReference type="RefSeq" id="WP_012900478.1">
    <property type="nucleotide sequence ID" value="NC_013665.1"/>
</dbReference>
<dbReference type="EMBL" id="AP011532">
    <property type="protein sequence ID" value="BAI61800.1"/>
    <property type="molecule type" value="Genomic_DNA"/>
</dbReference>
<keyword evidence="3" id="KW-1185">Reference proteome</keyword>
<protein>
    <submittedName>
        <fullName evidence="2">Uncharacterized protein</fullName>
    </submittedName>
</protein>
<accession>D1YZC8</accession>
<dbReference type="KEGG" id="mpd:MCP_1728"/>
<name>D1YZC8_METPS</name>
<dbReference type="GeneID" id="8681630"/>
<reference evidence="2 3" key="1">
    <citation type="journal article" date="2007" name="Appl. Environ. Microbiol.">
        <title>Isolation of key methanogens for global methane emission from rice paddy fields: a novel isolate affiliated with the clone cluster rice cluster I.</title>
        <authorList>
            <person name="Sakai S."/>
            <person name="Imachi H."/>
            <person name="Sekiguchi Y."/>
            <person name="Ohashi A."/>
            <person name="Harada H."/>
            <person name="Kamagata Y."/>
        </authorList>
    </citation>
    <scope>NUCLEOTIDE SEQUENCE [LARGE SCALE GENOMIC DNA]</scope>
    <source>
        <strain evidence="3">DSM 17711 / JCM 13418 / NBRC 101707 / SANAE</strain>
    </source>
</reference>
<dbReference type="InParanoid" id="D1YZC8"/>
<evidence type="ECO:0000313" key="3">
    <source>
        <dbReference type="Proteomes" id="UP000001882"/>
    </source>
</evidence>